<dbReference type="InterPro" id="IPR036259">
    <property type="entry name" value="MFS_trans_sf"/>
</dbReference>
<evidence type="ECO:0008006" key="5">
    <source>
        <dbReference type="Google" id="ProtNLM"/>
    </source>
</evidence>
<keyword evidence="2" id="KW-0472">Membrane</keyword>
<dbReference type="SUPFAM" id="SSF103473">
    <property type="entry name" value="MFS general substrate transporter"/>
    <property type="match status" value="1"/>
</dbReference>
<reference evidence="4" key="1">
    <citation type="submission" date="2015-05" db="EMBL/GenBank/DDBJ databases">
        <authorList>
            <person name="Fogelqvist Johan"/>
        </authorList>
    </citation>
    <scope>NUCLEOTIDE SEQUENCE [LARGE SCALE GENOMIC DNA]</scope>
</reference>
<evidence type="ECO:0000313" key="3">
    <source>
        <dbReference type="EMBL" id="CRK25272.1"/>
    </source>
</evidence>
<protein>
    <recommendedName>
        <fullName evidence="5">Major facilitator superfamily (MFS) profile domain-containing protein</fullName>
    </recommendedName>
</protein>
<accession>A0A0G4LTH3</accession>
<dbReference type="Gene3D" id="1.20.1250.20">
    <property type="entry name" value="MFS general substrate transporter like domains"/>
    <property type="match status" value="1"/>
</dbReference>
<feature type="transmembrane region" description="Helical" evidence="2">
    <location>
        <begin position="84"/>
        <end position="107"/>
    </location>
</feature>
<gene>
    <name evidence="3" type="ORF">BN1723_013569</name>
</gene>
<dbReference type="EMBL" id="CVQI01017668">
    <property type="protein sequence ID" value="CRK25272.1"/>
    <property type="molecule type" value="Genomic_DNA"/>
</dbReference>
<proteinExistence type="predicted"/>
<organism evidence="3 4">
    <name type="scientific">Verticillium longisporum</name>
    <name type="common">Verticillium dahliae var. longisporum</name>
    <dbReference type="NCBI Taxonomy" id="100787"/>
    <lineage>
        <taxon>Eukaryota</taxon>
        <taxon>Fungi</taxon>
        <taxon>Dikarya</taxon>
        <taxon>Ascomycota</taxon>
        <taxon>Pezizomycotina</taxon>
        <taxon>Sordariomycetes</taxon>
        <taxon>Hypocreomycetidae</taxon>
        <taxon>Glomerellales</taxon>
        <taxon>Plectosphaerellaceae</taxon>
        <taxon>Verticillium</taxon>
    </lineage>
</organism>
<evidence type="ECO:0000256" key="2">
    <source>
        <dbReference type="SAM" id="Phobius"/>
    </source>
</evidence>
<dbReference type="InterPro" id="IPR036864">
    <property type="entry name" value="Zn2-C6_fun-type_DNA-bd_sf"/>
</dbReference>
<dbReference type="Gene3D" id="4.10.240.10">
    <property type="entry name" value="Zn(2)-C6 fungal-type DNA-binding domain"/>
    <property type="match status" value="1"/>
</dbReference>
<dbReference type="AlphaFoldDB" id="A0A0G4LTH3"/>
<sequence>MRIRLEVADDAISENTPSQTTAYGNMTAVPTIREEVSKEIPSSPSRGRADLTSDHSVTADEERDIIRDPEGPDEEVFPEGGLRAWLVVLGSWLALFSSLGLMNSLAVFHNYIGTHQLASYSHGTVGWIFSVYTWLCFGGGLFVGPLFDKYGPRWLILSGTCDGRRPVCSTCAATTRRPAEECEYDVDPDLTRTAALKKKNSDLLRRSRLLEQLFHLLTLRTEDESIAIIRRMRTTNLDEDIENLISFIKSGDLLMMFHSAESGSKDVEAVNPTAAGDVDSGAARTSSDEATALLETLFASIAKLDQHSRASVLSRLRSRINELDAETGLEQSATNELESPSLDTTQSLVSEIETAVQHTETTPAAPRR</sequence>
<feature type="transmembrane region" description="Helical" evidence="2">
    <location>
        <begin position="127"/>
        <end position="147"/>
    </location>
</feature>
<evidence type="ECO:0000313" key="4">
    <source>
        <dbReference type="Proteomes" id="UP000045706"/>
    </source>
</evidence>
<evidence type="ECO:0000256" key="1">
    <source>
        <dbReference type="SAM" id="MobiDB-lite"/>
    </source>
</evidence>
<feature type="compositionally biased region" description="Basic and acidic residues" evidence="1">
    <location>
        <begin position="47"/>
        <end position="62"/>
    </location>
</feature>
<feature type="region of interest" description="Disordered" evidence="1">
    <location>
        <begin position="36"/>
        <end position="62"/>
    </location>
</feature>
<dbReference type="GO" id="GO:0008270">
    <property type="term" value="F:zinc ion binding"/>
    <property type="evidence" value="ECO:0007669"/>
    <property type="project" value="InterPro"/>
</dbReference>
<keyword evidence="2" id="KW-0812">Transmembrane</keyword>
<name>A0A0G4LTH3_VERLO</name>
<keyword evidence="2" id="KW-1133">Transmembrane helix</keyword>
<dbReference type="GO" id="GO:0000981">
    <property type="term" value="F:DNA-binding transcription factor activity, RNA polymerase II-specific"/>
    <property type="evidence" value="ECO:0007669"/>
    <property type="project" value="InterPro"/>
</dbReference>
<dbReference type="Proteomes" id="UP000045706">
    <property type="component" value="Unassembled WGS sequence"/>
</dbReference>